<dbReference type="PANTHER" id="PTHR31631:SF0">
    <property type="entry name" value="PROTEIN NETWORKED 2D"/>
    <property type="match status" value="1"/>
</dbReference>
<feature type="compositionally biased region" description="Polar residues" evidence="3">
    <location>
        <begin position="454"/>
        <end position="464"/>
    </location>
</feature>
<dbReference type="PROSITE" id="PS51774">
    <property type="entry name" value="NAB"/>
    <property type="match status" value="1"/>
</dbReference>
<dbReference type="Proteomes" id="UP000734854">
    <property type="component" value="Unassembled WGS sequence"/>
</dbReference>
<keyword evidence="6" id="KW-1185">Reference proteome</keyword>
<gene>
    <name evidence="5" type="ORF">ZIOFF_036667</name>
</gene>
<dbReference type="PANTHER" id="PTHR31631">
    <property type="entry name" value="PROTEIN NETWORKED 2D"/>
    <property type="match status" value="1"/>
</dbReference>
<evidence type="ECO:0000256" key="2">
    <source>
        <dbReference type="SAM" id="Coils"/>
    </source>
</evidence>
<protein>
    <recommendedName>
        <fullName evidence="4">NAB domain-containing protein</fullName>
    </recommendedName>
</protein>
<keyword evidence="1 2" id="KW-0175">Coiled coil</keyword>
<evidence type="ECO:0000313" key="5">
    <source>
        <dbReference type="EMBL" id="KAG6504335.1"/>
    </source>
</evidence>
<accession>A0A8J5GET6</accession>
<feature type="coiled-coil region" evidence="2">
    <location>
        <begin position="340"/>
        <end position="396"/>
    </location>
</feature>
<evidence type="ECO:0000313" key="6">
    <source>
        <dbReference type="Proteomes" id="UP000734854"/>
    </source>
</evidence>
<dbReference type="Pfam" id="PF07765">
    <property type="entry name" value="KIP1"/>
    <property type="match status" value="1"/>
</dbReference>
<name>A0A8J5GET6_ZINOF</name>
<dbReference type="InterPro" id="IPR011684">
    <property type="entry name" value="NAB"/>
</dbReference>
<sequence length="919" mass="105478">MPLYDSGNNTLLTEMEDTVKKMLKLIEPDADSFAKRAELYFKRRPELISFVEDAYRSYRALAERYDHISGELHKANHTISTSFPDRVQYAMLEDEDSLPKAITPINPNKINKRTVMGLLKKKRESEPSGKKSKKKSAPIDKEKVREDINKLQKGILVLQTEKEFIKSSYELGIAKYWEVEKQIMEMQQKVCNLQEEFDTSAMIDDNEARALMTQTVFQSCEDTIGKLKEQRKKLSEQTKIQSARSKLAKEKLKVLKREVGRTETEDTEKDLETSQAAENSEEETPLDKAMNMLQSVRGKIKEHYETDPENHVIEITEKIEELANKVITLELTVSSQTLQIDRLKYENDELDKCIETLEREEQTILAHESDEMSSRLKEAEEEVSKVDAIQKMVQNEETNFLENCRETWHSLNGILKVLQFHSGDSSSEEDDAFVDSEQTKKGEDNAVAEIPCPSETQANSQSEISSERIDDTGIILDEGEDTHKLKQLIKNGVEGKEHILLAEFTSILQNCNETKRRLSEVEKSNEDYIQETMALIGELKDEIATKDEEICYLRQLRPSIEKSSDCYIKDDTATVEETSIEKSSKCYLEGDVATVEDSLNSQQKLEATSNSMFGVENSTAELPAGLTTKSASTDSSVKFQVQRTTSSQRNYEPRRYSSVDFKETKKPHGEGINARCISESRIVVSPVEEKFRREIDSLLDERLEFWLKFSIAFQHIQNFRAKYKELKVDINKLTDNNQQECIDLANCDREVKNETSQITTRLRELKTELQVWLEQGELLNGDLQNRFSSLCNMQEEILNVLNSNSQFREALFTPFQAARLQGEVMNMKQENNKVASELQEALTQVRGIQANTEAQLSKLYENFEPFMSNNQLSECLDNCPGKNSIPLRDFLFGVKPKKQSILSRIQQNKRKAGRRKFDS</sequence>
<feature type="coiled-coil region" evidence="2">
    <location>
        <begin position="511"/>
        <end position="549"/>
    </location>
</feature>
<dbReference type="EMBL" id="JACMSC010000010">
    <property type="protein sequence ID" value="KAG6504335.1"/>
    <property type="molecule type" value="Genomic_DNA"/>
</dbReference>
<evidence type="ECO:0000259" key="4">
    <source>
        <dbReference type="PROSITE" id="PS51774"/>
    </source>
</evidence>
<organism evidence="5 6">
    <name type="scientific">Zingiber officinale</name>
    <name type="common">Ginger</name>
    <name type="synonym">Amomum zingiber</name>
    <dbReference type="NCBI Taxonomy" id="94328"/>
    <lineage>
        <taxon>Eukaryota</taxon>
        <taxon>Viridiplantae</taxon>
        <taxon>Streptophyta</taxon>
        <taxon>Embryophyta</taxon>
        <taxon>Tracheophyta</taxon>
        <taxon>Spermatophyta</taxon>
        <taxon>Magnoliopsida</taxon>
        <taxon>Liliopsida</taxon>
        <taxon>Zingiberales</taxon>
        <taxon>Zingiberaceae</taxon>
        <taxon>Zingiber</taxon>
    </lineage>
</organism>
<dbReference type="InterPro" id="IPR056888">
    <property type="entry name" value="NET2A-D/KIP1-like_dom"/>
</dbReference>
<dbReference type="InterPro" id="IPR056889">
    <property type="entry name" value="NET2A-D/KIP1-like_C"/>
</dbReference>
<feature type="region of interest" description="Disordered" evidence="3">
    <location>
        <begin position="117"/>
        <end position="143"/>
    </location>
</feature>
<dbReference type="Pfam" id="PF24918">
    <property type="entry name" value="NET2A_C"/>
    <property type="match status" value="1"/>
</dbReference>
<feature type="region of interest" description="Disordered" evidence="3">
    <location>
        <begin position="258"/>
        <end position="288"/>
    </location>
</feature>
<comment type="caution">
    <text evidence="5">The sequence shown here is derived from an EMBL/GenBank/DDBJ whole genome shotgun (WGS) entry which is preliminary data.</text>
</comment>
<dbReference type="Pfam" id="PF25014">
    <property type="entry name" value="NET2A"/>
    <property type="match status" value="1"/>
</dbReference>
<dbReference type="GO" id="GO:0003779">
    <property type="term" value="F:actin binding"/>
    <property type="evidence" value="ECO:0007669"/>
    <property type="project" value="InterPro"/>
</dbReference>
<feature type="domain" description="NAB" evidence="4">
    <location>
        <begin position="1"/>
        <end position="72"/>
    </location>
</feature>
<feature type="region of interest" description="Disordered" evidence="3">
    <location>
        <begin position="424"/>
        <end position="467"/>
    </location>
</feature>
<proteinExistence type="predicted"/>
<evidence type="ECO:0000256" key="3">
    <source>
        <dbReference type="SAM" id="MobiDB-lite"/>
    </source>
</evidence>
<reference evidence="5 6" key="1">
    <citation type="submission" date="2020-08" db="EMBL/GenBank/DDBJ databases">
        <title>Plant Genome Project.</title>
        <authorList>
            <person name="Zhang R.-G."/>
        </authorList>
    </citation>
    <scope>NUCLEOTIDE SEQUENCE [LARGE SCALE GENOMIC DNA]</scope>
    <source>
        <tissue evidence="5">Rhizome</tissue>
    </source>
</reference>
<feature type="coiled-coil region" evidence="2">
    <location>
        <begin position="817"/>
        <end position="844"/>
    </location>
</feature>
<dbReference type="AlphaFoldDB" id="A0A8J5GET6"/>
<evidence type="ECO:0000256" key="1">
    <source>
        <dbReference type="ARBA" id="ARBA00023054"/>
    </source>
</evidence>